<feature type="coiled-coil region" evidence="1">
    <location>
        <begin position="29"/>
        <end position="94"/>
    </location>
</feature>
<evidence type="ECO:0000256" key="1">
    <source>
        <dbReference type="SAM" id="Coils"/>
    </source>
</evidence>
<evidence type="ECO:0000313" key="2">
    <source>
        <dbReference type="EMBL" id="QIC68293.1"/>
    </source>
</evidence>
<organism evidence="2 3">
    <name type="scientific">Acinetobacter schindleri</name>
    <dbReference type="NCBI Taxonomy" id="108981"/>
    <lineage>
        <taxon>Bacteria</taxon>
        <taxon>Pseudomonadati</taxon>
        <taxon>Pseudomonadota</taxon>
        <taxon>Gammaproteobacteria</taxon>
        <taxon>Moraxellales</taxon>
        <taxon>Moraxellaceae</taxon>
        <taxon>Acinetobacter</taxon>
    </lineage>
</organism>
<evidence type="ECO:0000313" key="3">
    <source>
        <dbReference type="Proteomes" id="UP000503505"/>
    </source>
</evidence>
<gene>
    <name evidence="2" type="ORF">FSC10_13400</name>
</gene>
<proteinExistence type="predicted"/>
<dbReference type="EMBL" id="CP044463">
    <property type="protein sequence ID" value="QIC68293.1"/>
    <property type="molecule type" value="Genomic_DNA"/>
</dbReference>
<accession>A0AAE7BYF6</accession>
<dbReference type="AlphaFoldDB" id="A0AAE7BYF6"/>
<dbReference type="Proteomes" id="UP000503505">
    <property type="component" value="Chromosome"/>
</dbReference>
<dbReference type="GeneID" id="58164278"/>
<dbReference type="RefSeq" id="WP_163167350.1">
    <property type="nucleotide sequence ID" value="NZ_CP044463.1"/>
</dbReference>
<keyword evidence="1" id="KW-0175">Coiled coil</keyword>
<reference evidence="2 3" key="1">
    <citation type="submission" date="2019-09" db="EMBL/GenBank/DDBJ databases">
        <title>Non-baumannii Acinetobacter spp. carrying blaNDM-1 isolated in China.</title>
        <authorList>
            <person name="Cui C."/>
            <person name="Chen C."/>
            <person name="Sun J."/>
            <person name="Liu Y."/>
        </authorList>
    </citation>
    <scope>NUCLEOTIDE SEQUENCE [LARGE SCALE GENOMIC DNA]</scope>
    <source>
        <strain evidence="2 3">HZE23-1</strain>
    </source>
</reference>
<protein>
    <submittedName>
        <fullName evidence="2">Uncharacterized protein</fullName>
    </submittedName>
</protein>
<name>A0AAE7BYF6_9GAMM</name>
<sequence>MPNIQNLSRITLLTSTLLLVACNQKDAPKQEATQQNEAAEEVMKELKTQPVKDFPQTADDQHDIAVLDDFEQRLQSLNEDIEAETERMRKEGNLTEEFMQQRQRDHIQSALTLLKSLELKTEQGRYIQGLIYQYWEQQQKLLGTTSSDKAIQHDAKESVKGLGQYLHAQEQLEHWRNQYAKTQAKVQ</sequence>